<keyword evidence="9 10" id="KW-0663">Pyridoxal phosphate</keyword>
<dbReference type="Pfam" id="PF00202">
    <property type="entry name" value="Aminotran_3"/>
    <property type="match status" value="1"/>
</dbReference>
<comment type="similarity">
    <text evidence="4 10">Belongs to the class-III pyridoxal-phosphate-dependent aminotransferase family.</text>
</comment>
<dbReference type="PANTHER" id="PTHR11986:SF79">
    <property type="entry name" value="ACETYLORNITHINE AMINOTRANSFERASE, MITOCHONDRIAL"/>
    <property type="match status" value="1"/>
</dbReference>
<comment type="pathway">
    <text evidence="3">Amino-acid biosynthesis; L-arginine biosynthesis; N(2)-acetyl-L-ornithine from L-glutamate: step 4/4.</text>
</comment>
<proteinExistence type="inferred from homology"/>
<dbReference type="Proteomes" id="UP001212152">
    <property type="component" value="Unassembled WGS sequence"/>
</dbReference>
<dbReference type="InterPro" id="IPR015421">
    <property type="entry name" value="PyrdxlP-dep_Trfase_major"/>
</dbReference>
<name>A0AAD5TRP8_9FUNG</name>
<evidence type="ECO:0000256" key="8">
    <source>
        <dbReference type="ARBA" id="ARBA00022679"/>
    </source>
</evidence>
<dbReference type="InterPro" id="IPR049704">
    <property type="entry name" value="Aminotrans_3_PPA_site"/>
</dbReference>
<dbReference type="GO" id="GO:0030170">
    <property type="term" value="F:pyridoxal phosphate binding"/>
    <property type="evidence" value="ECO:0007669"/>
    <property type="project" value="InterPro"/>
</dbReference>
<evidence type="ECO:0000313" key="13">
    <source>
        <dbReference type="Proteomes" id="UP001212152"/>
    </source>
</evidence>
<dbReference type="GO" id="GO:0006526">
    <property type="term" value="P:L-arginine biosynthetic process"/>
    <property type="evidence" value="ECO:0007669"/>
    <property type="project" value="UniProtKB-ARBA"/>
</dbReference>
<dbReference type="InterPro" id="IPR015424">
    <property type="entry name" value="PyrdxlP-dep_Trfase"/>
</dbReference>
<dbReference type="InterPro" id="IPR015422">
    <property type="entry name" value="PyrdxlP-dep_Trfase_small"/>
</dbReference>
<dbReference type="HAMAP" id="MF_01107">
    <property type="entry name" value="ArgD_aminotrans_3"/>
    <property type="match status" value="1"/>
</dbReference>
<dbReference type="PROSITE" id="PS00600">
    <property type="entry name" value="AA_TRANSFER_CLASS_3"/>
    <property type="match status" value="1"/>
</dbReference>
<evidence type="ECO:0000256" key="5">
    <source>
        <dbReference type="ARBA" id="ARBA00012919"/>
    </source>
</evidence>
<comment type="caution">
    <text evidence="12">The sequence shown here is derived from an EMBL/GenBank/DDBJ whole genome shotgun (WGS) entry which is preliminary data.</text>
</comment>
<sequence>MLGTTTRAAAARNIWQSSCAAAAARSACSLPSILLARAARPPPRHTAASRRSLSALPSLSTSPPHHHHSNSNSNNRSSSNPTTSADPLAFADAKAHPGTKAHITRDRNYLLQVYPRPDVIFTHGDGAYLYDQAGRRFLDMTAGIAVNALGHGDEQIRKVVADQVGKLVHLSNVYHNEHAGPFAEAIVNALPAGCKGGLQPKDAKVFFCNSGTEANEAALKFGRKIGRAIDAQKTTVVSFSNAFHGRSMGALSATPNVKYQAPFAPLVPGFVNAPYNDAARAREVIDENVCAVIVEPVQGEGGIYTASKEFLEAVRQRCGEVGAVLIFDEIQCGLGRTGTLFAYEQYGISPDILTLAKPLANGLPIGAVILSPTVASHIKPGDHGTTFGGSPLATRVGHHVLTRINDPAFLSHVSTVGAHLRHKCEELMRGTPLVSQVRSSGLMVGLQLRQGVDPAMFVDLCRELGVLVLTAGNNTVRLVPPLILTEQQADAAVEVFEEVIGDMESIIAAGKA</sequence>
<dbReference type="SUPFAM" id="SSF53383">
    <property type="entry name" value="PLP-dependent transferases"/>
    <property type="match status" value="1"/>
</dbReference>
<dbReference type="EC" id="2.6.1.11" evidence="5"/>
<evidence type="ECO:0000256" key="10">
    <source>
        <dbReference type="RuleBase" id="RU003560"/>
    </source>
</evidence>
<dbReference type="InterPro" id="IPR005814">
    <property type="entry name" value="Aminotrans_3"/>
</dbReference>
<dbReference type="EMBL" id="JADGJQ010000002">
    <property type="protein sequence ID" value="KAJ3185169.1"/>
    <property type="molecule type" value="Genomic_DNA"/>
</dbReference>
<dbReference type="CDD" id="cd00610">
    <property type="entry name" value="OAT_like"/>
    <property type="match status" value="1"/>
</dbReference>
<keyword evidence="7" id="KW-0028">Amino-acid biosynthesis</keyword>
<dbReference type="GO" id="GO:0003992">
    <property type="term" value="F:N2-acetyl-L-ornithine:2-oxoglutarate 5-aminotransferase activity"/>
    <property type="evidence" value="ECO:0007669"/>
    <property type="project" value="UniProtKB-EC"/>
</dbReference>
<evidence type="ECO:0000256" key="4">
    <source>
        <dbReference type="ARBA" id="ARBA00008954"/>
    </source>
</evidence>
<dbReference type="AlphaFoldDB" id="A0AAD5TRP8"/>
<keyword evidence="13" id="KW-1185">Reference proteome</keyword>
<evidence type="ECO:0000256" key="2">
    <source>
        <dbReference type="ARBA" id="ARBA00004173"/>
    </source>
</evidence>
<accession>A0AAD5TRP8</accession>
<organism evidence="12 13">
    <name type="scientific">Geranomyces variabilis</name>
    <dbReference type="NCBI Taxonomy" id="109894"/>
    <lineage>
        <taxon>Eukaryota</taxon>
        <taxon>Fungi</taxon>
        <taxon>Fungi incertae sedis</taxon>
        <taxon>Chytridiomycota</taxon>
        <taxon>Chytridiomycota incertae sedis</taxon>
        <taxon>Chytridiomycetes</taxon>
        <taxon>Spizellomycetales</taxon>
        <taxon>Powellomycetaceae</taxon>
        <taxon>Geranomyces</taxon>
    </lineage>
</organism>
<evidence type="ECO:0000256" key="3">
    <source>
        <dbReference type="ARBA" id="ARBA00005024"/>
    </source>
</evidence>
<dbReference type="Gene3D" id="3.40.640.10">
    <property type="entry name" value="Type I PLP-dependent aspartate aminotransferase-like (Major domain)"/>
    <property type="match status" value="1"/>
</dbReference>
<dbReference type="Gene3D" id="3.90.1150.10">
    <property type="entry name" value="Aspartate Aminotransferase, domain 1"/>
    <property type="match status" value="1"/>
</dbReference>
<dbReference type="NCBIfam" id="TIGR00707">
    <property type="entry name" value="argD"/>
    <property type="match status" value="1"/>
</dbReference>
<protein>
    <recommendedName>
        <fullName evidence="5">acetylornithine transaminase</fullName>
        <ecNumber evidence="5">2.6.1.11</ecNumber>
    </recommendedName>
</protein>
<dbReference type="FunFam" id="3.40.640.10:FF:000004">
    <property type="entry name" value="Acetylornithine aminotransferase"/>
    <property type="match status" value="1"/>
</dbReference>
<dbReference type="InterPro" id="IPR050103">
    <property type="entry name" value="Class-III_PLP-dep_AT"/>
</dbReference>
<evidence type="ECO:0000256" key="9">
    <source>
        <dbReference type="ARBA" id="ARBA00022898"/>
    </source>
</evidence>
<dbReference type="GO" id="GO:0005759">
    <property type="term" value="C:mitochondrial matrix"/>
    <property type="evidence" value="ECO:0007669"/>
    <property type="project" value="TreeGrafter"/>
</dbReference>
<evidence type="ECO:0000256" key="6">
    <source>
        <dbReference type="ARBA" id="ARBA00022576"/>
    </source>
</evidence>
<gene>
    <name evidence="12" type="primary">ARG8</name>
    <name evidence="12" type="ORF">HDU87_002736</name>
</gene>
<comment type="cofactor">
    <cofactor evidence="1">
        <name>pyridoxal 5'-phosphate</name>
        <dbReference type="ChEBI" id="CHEBI:597326"/>
    </cofactor>
</comment>
<keyword evidence="6 12" id="KW-0032">Aminotransferase</keyword>
<evidence type="ECO:0000256" key="11">
    <source>
        <dbReference type="SAM" id="MobiDB-lite"/>
    </source>
</evidence>
<feature type="compositionally biased region" description="Low complexity" evidence="11">
    <location>
        <begin position="40"/>
        <end position="63"/>
    </location>
</feature>
<evidence type="ECO:0000256" key="7">
    <source>
        <dbReference type="ARBA" id="ARBA00022605"/>
    </source>
</evidence>
<comment type="subcellular location">
    <subcellularLocation>
        <location evidence="2">Mitochondrion</location>
    </subcellularLocation>
</comment>
<feature type="compositionally biased region" description="Low complexity" evidence="11">
    <location>
        <begin position="70"/>
        <end position="85"/>
    </location>
</feature>
<evidence type="ECO:0000256" key="1">
    <source>
        <dbReference type="ARBA" id="ARBA00001933"/>
    </source>
</evidence>
<dbReference type="InterPro" id="IPR004636">
    <property type="entry name" value="AcOrn/SuccOrn_fam"/>
</dbReference>
<dbReference type="PANTHER" id="PTHR11986">
    <property type="entry name" value="AMINOTRANSFERASE CLASS III"/>
    <property type="match status" value="1"/>
</dbReference>
<reference evidence="12" key="1">
    <citation type="submission" date="2020-05" db="EMBL/GenBank/DDBJ databases">
        <title>Phylogenomic resolution of chytrid fungi.</title>
        <authorList>
            <person name="Stajich J.E."/>
            <person name="Amses K."/>
            <person name="Simmons R."/>
            <person name="Seto K."/>
            <person name="Myers J."/>
            <person name="Bonds A."/>
            <person name="Quandt C.A."/>
            <person name="Barry K."/>
            <person name="Liu P."/>
            <person name="Grigoriev I."/>
            <person name="Longcore J.E."/>
            <person name="James T.Y."/>
        </authorList>
    </citation>
    <scope>NUCLEOTIDE SEQUENCE</scope>
    <source>
        <strain evidence="12">JEL0379</strain>
    </source>
</reference>
<feature type="region of interest" description="Disordered" evidence="11">
    <location>
        <begin position="40"/>
        <end position="87"/>
    </location>
</feature>
<evidence type="ECO:0000313" key="12">
    <source>
        <dbReference type="EMBL" id="KAJ3185169.1"/>
    </source>
</evidence>
<keyword evidence="8" id="KW-0808">Transferase</keyword>
<dbReference type="GO" id="GO:0042802">
    <property type="term" value="F:identical protein binding"/>
    <property type="evidence" value="ECO:0007669"/>
    <property type="project" value="TreeGrafter"/>
</dbReference>
<dbReference type="NCBIfam" id="NF002325">
    <property type="entry name" value="PRK01278.1"/>
    <property type="match status" value="1"/>
</dbReference>